<dbReference type="RefSeq" id="WP_171324436.1">
    <property type="nucleotide sequence ID" value="NZ_JABFBC010000001.1"/>
</dbReference>
<dbReference type="AlphaFoldDB" id="A0A849L2Q1"/>
<evidence type="ECO:0000313" key="2">
    <source>
        <dbReference type="Proteomes" id="UP000572377"/>
    </source>
</evidence>
<organism evidence="1 2">
    <name type="scientific">Halovulum dunhuangense</name>
    <dbReference type="NCBI Taxonomy" id="1505036"/>
    <lineage>
        <taxon>Bacteria</taxon>
        <taxon>Pseudomonadati</taxon>
        <taxon>Pseudomonadota</taxon>
        <taxon>Alphaproteobacteria</taxon>
        <taxon>Rhodobacterales</taxon>
        <taxon>Paracoccaceae</taxon>
        <taxon>Halovulum</taxon>
    </lineage>
</organism>
<dbReference type="InterPro" id="IPR021497">
    <property type="entry name" value="GTA_holin_3TM"/>
</dbReference>
<protein>
    <submittedName>
        <fullName evidence="1">Methionine synthase I</fullName>
    </submittedName>
</protein>
<sequence length="167" mass="18062">MGLIARLLGLAPAVTGVAEVFVANRTQQARQDHEAQIESLRQMGAEFARPERGWFDRLVDGLNRLPRPALAIGTLGLFAFAMADPVAFGVRMQGLALVPEPLWWLLGAIVSFYFGARELHHIRSAVPGPDAVRATVGNIATLRALEDEAPVSSTENPAVAEWRAAAR</sequence>
<keyword evidence="2" id="KW-1185">Reference proteome</keyword>
<dbReference type="EMBL" id="JABFBC010000001">
    <property type="protein sequence ID" value="NNU80565.1"/>
    <property type="molecule type" value="Genomic_DNA"/>
</dbReference>
<dbReference type="Pfam" id="PF11351">
    <property type="entry name" value="GTA_holin_3TM"/>
    <property type="match status" value="1"/>
</dbReference>
<comment type="caution">
    <text evidence="1">The sequence shown here is derived from an EMBL/GenBank/DDBJ whole genome shotgun (WGS) entry which is preliminary data.</text>
</comment>
<accession>A0A849L2Q1</accession>
<name>A0A849L2Q1_9RHOB</name>
<proteinExistence type="predicted"/>
<reference evidence="1 2" key="1">
    <citation type="submission" date="2020-05" db="EMBL/GenBank/DDBJ databases">
        <title>Gimesia benthica sp. nov., a novel planctomycete isolated from a deep-sea water sample of the Northwest Indian Ocean.</title>
        <authorList>
            <person name="Wang J."/>
            <person name="Ruan C."/>
            <person name="Song L."/>
            <person name="Zhu Y."/>
            <person name="Li A."/>
            <person name="Zheng X."/>
            <person name="Wang L."/>
            <person name="Lu Z."/>
            <person name="Huang Y."/>
            <person name="Du W."/>
            <person name="Zhou Y."/>
            <person name="Huang L."/>
            <person name="Dai X."/>
        </authorList>
    </citation>
    <scope>NUCLEOTIDE SEQUENCE [LARGE SCALE GENOMIC DNA]</scope>
    <source>
        <strain evidence="1 2">YYQ-30</strain>
    </source>
</reference>
<dbReference type="Proteomes" id="UP000572377">
    <property type="component" value="Unassembled WGS sequence"/>
</dbReference>
<gene>
    <name evidence="1" type="ORF">HMH01_08965</name>
</gene>
<evidence type="ECO:0000313" key="1">
    <source>
        <dbReference type="EMBL" id="NNU80565.1"/>
    </source>
</evidence>